<dbReference type="AlphaFoldDB" id="A0A344TY08"/>
<reference evidence="1 2" key="1">
    <citation type="submission" date="2018-01" db="EMBL/GenBank/DDBJ databases">
        <title>Draft genome Sequence of streptomyces globosus LZH-48.</title>
        <authorList>
            <person name="Ran K."/>
            <person name="Li Z."/>
            <person name="Wei S."/>
            <person name="Dong R."/>
        </authorList>
    </citation>
    <scope>NUCLEOTIDE SEQUENCE [LARGE SCALE GENOMIC DNA]</scope>
    <source>
        <strain evidence="1 2">LZH-48</strain>
    </source>
</reference>
<accession>A0A344TY08</accession>
<evidence type="ECO:0000313" key="1">
    <source>
        <dbReference type="EMBL" id="AXE23529.1"/>
    </source>
</evidence>
<organism evidence="1 2">
    <name type="scientific">Streptomyces globosus</name>
    <dbReference type="NCBI Taxonomy" id="68209"/>
    <lineage>
        <taxon>Bacteria</taxon>
        <taxon>Bacillati</taxon>
        <taxon>Actinomycetota</taxon>
        <taxon>Actinomycetes</taxon>
        <taxon>Kitasatosporales</taxon>
        <taxon>Streptomycetaceae</taxon>
        <taxon>Streptomyces</taxon>
    </lineage>
</organism>
<dbReference type="EMBL" id="CP030862">
    <property type="protein sequence ID" value="AXE23529.1"/>
    <property type="molecule type" value="Genomic_DNA"/>
</dbReference>
<dbReference type="KEGG" id="sgz:C0216_08690"/>
<gene>
    <name evidence="1" type="ORF">C0216_08690</name>
</gene>
<dbReference type="Proteomes" id="UP000252004">
    <property type="component" value="Chromosome"/>
</dbReference>
<evidence type="ECO:0000313" key="2">
    <source>
        <dbReference type="Proteomes" id="UP000252004"/>
    </source>
</evidence>
<dbReference type="OrthoDB" id="4303711at2"/>
<proteinExistence type="predicted"/>
<dbReference type="RefSeq" id="WP_114054709.1">
    <property type="nucleotide sequence ID" value="NZ_CP030862.1"/>
</dbReference>
<sequence>MHHQRVVEWRRPGSASTVGMLRYKPTFDDPHAKWFVVPIGFGGVTVMRVPWEAVEAGEFFRVPPRTLSVEEERTLARYFRQHLAEECGKRSKIRTRGVEIN</sequence>
<keyword evidence="2" id="KW-1185">Reference proteome</keyword>
<name>A0A344TY08_9ACTN</name>
<protein>
    <submittedName>
        <fullName evidence="1">Uncharacterized protein</fullName>
    </submittedName>
</protein>